<dbReference type="Gene3D" id="3.40.50.720">
    <property type="entry name" value="NAD(P)-binding Rossmann-like Domain"/>
    <property type="match status" value="1"/>
</dbReference>
<dbReference type="RefSeq" id="WP_079532327.1">
    <property type="nucleotide sequence ID" value="NZ_CP047394.1"/>
</dbReference>
<evidence type="ECO:0000313" key="2">
    <source>
        <dbReference type="EMBL" id="QHE63518.1"/>
    </source>
</evidence>
<name>A0A6I6UNM4_9BACI</name>
<dbReference type="Pfam" id="PF13460">
    <property type="entry name" value="NAD_binding_10"/>
    <property type="match status" value="1"/>
</dbReference>
<reference evidence="2 3" key="1">
    <citation type="submission" date="2019-06" db="EMBL/GenBank/DDBJ databases">
        <title>An operon consisting of a P-type ATPase gene and a transcriptional regular gene given the different cadmium resistance in Bacillus vietamensis 151-6 and Bacillus marisflavi 151-25.</title>
        <authorList>
            <person name="Yu X."/>
        </authorList>
    </citation>
    <scope>NUCLEOTIDE SEQUENCE [LARGE SCALE GENOMIC DNA]</scope>
    <source>
        <strain evidence="2 3">151-6</strain>
    </source>
</reference>
<dbReference type="PANTHER" id="PTHR43355">
    <property type="entry name" value="FLAVIN REDUCTASE (NADPH)"/>
    <property type="match status" value="1"/>
</dbReference>
<dbReference type="KEGG" id="bvq:FHE72_22875"/>
<organism evidence="2 3">
    <name type="scientific">Rossellomorea vietnamensis</name>
    <dbReference type="NCBI Taxonomy" id="218284"/>
    <lineage>
        <taxon>Bacteria</taxon>
        <taxon>Bacillati</taxon>
        <taxon>Bacillota</taxon>
        <taxon>Bacilli</taxon>
        <taxon>Bacillales</taxon>
        <taxon>Bacillaceae</taxon>
        <taxon>Rossellomorea</taxon>
    </lineage>
</organism>
<feature type="domain" description="NAD(P)-binding" evidence="1">
    <location>
        <begin position="7"/>
        <end position="190"/>
    </location>
</feature>
<evidence type="ECO:0000313" key="3">
    <source>
        <dbReference type="Proteomes" id="UP000465062"/>
    </source>
</evidence>
<dbReference type="GO" id="GO:0042602">
    <property type="term" value="F:riboflavin reductase (NADPH) activity"/>
    <property type="evidence" value="ECO:0007669"/>
    <property type="project" value="TreeGrafter"/>
</dbReference>
<dbReference type="SUPFAM" id="SSF51735">
    <property type="entry name" value="NAD(P)-binding Rossmann-fold domains"/>
    <property type="match status" value="1"/>
</dbReference>
<sequence length="204" mass="22093">MKLIVFGATGGTGKEVIKQALAEGHEVTAFVRNPSKLNGDDPLLTIIQGDALNAKAVEDALAGQEAVISCLGSDGLKETTVLSDMTKNILTGMNTHHIERIAYVASAGIHKEIPGLQGKLAQFILRNVLKDHKNAVEEIKKHDVHYTIARPMQLTTQPLSKTYRQDGDSIPDKGRKIGRADVAHFLLQSVIQGKHINESIGLAY</sequence>
<dbReference type="InterPro" id="IPR051606">
    <property type="entry name" value="Polyketide_Oxido-like"/>
</dbReference>
<dbReference type="InterPro" id="IPR016040">
    <property type="entry name" value="NAD(P)-bd_dom"/>
</dbReference>
<dbReference type="Proteomes" id="UP000465062">
    <property type="component" value="Chromosome"/>
</dbReference>
<dbReference type="EMBL" id="CP047394">
    <property type="protein sequence ID" value="QHE63518.1"/>
    <property type="molecule type" value="Genomic_DNA"/>
</dbReference>
<evidence type="ECO:0000259" key="1">
    <source>
        <dbReference type="Pfam" id="PF13460"/>
    </source>
</evidence>
<dbReference type="InterPro" id="IPR036291">
    <property type="entry name" value="NAD(P)-bd_dom_sf"/>
</dbReference>
<accession>A0A6I6UNM4</accession>
<dbReference type="CDD" id="cd05244">
    <property type="entry name" value="BVR-B_like_SDR_a"/>
    <property type="match status" value="1"/>
</dbReference>
<gene>
    <name evidence="2" type="ORF">FHE72_22875</name>
</gene>
<protein>
    <submittedName>
        <fullName evidence="2">NAD(P)H-binding protein</fullName>
    </submittedName>
</protein>
<dbReference type="GO" id="GO:0004074">
    <property type="term" value="F:biliverdin reductase [NAD(P)H] activity"/>
    <property type="evidence" value="ECO:0007669"/>
    <property type="project" value="TreeGrafter"/>
</dbReference>
<dbReference type="PANTHER" id="PTHR43355:SF2">
    <property type="entry name" value="FLAVIN REDUCTASE (NADPH)"/>
    <property type="match status" value="1"/>
</dbReference>
<dbReference type="AlphaFoldDB" id="A0A6I6UNM4"/>
<proteinExistence type="predicted"/>